<evidence type="ECO:0000256" key="3">
    <source>
        <dbReference type="ARBA" id="ARBA00022840"/>
    </source>
</evidence>
<name>A0A9D2VI74_9BURK</name>
<dbReference type="Pfam" id="PF01121">
    <property type="entry name" value="CoaE"/>
    <property type="match status" value="1"/>
</dbReference>
<dbReference type="InterPro" id="IPR001977">
    <property type="entry name" value="Depp_CoAkinase"/>
</dbReference>
<evidence type="ECO:0000313" key="7">
    <source>
        <dbReference type="EMBL" id="HJH25152.1"/>
    </source>
</evidence>
<dbReference type="InterPro" id="IPR027417">
    <property type="entry name" value="P-loop_NTPase"/>
</dbReference>
<dbReference type="AlphaFoldDB" id="A0A9D2VI74"/>
<dbReference type="GO" id="GO:0005524">
    <property type="term" value="F:ATP binding"/>
    <property type="evidence" value="ECO:0007669"/>
    <property type="project" value="UniProtKB-UniRule"/>
</dbReference>
<dbReference type="EC" id="2.7.1.24" evidence="5 6"/>
<reference evidence="7" key="1">
    <citation type="journal article" date="2021" name="PeerJ">
        <title>Extensive microbial diversity within the chicken gut microbiome revealed by metagenomics and culture.</title>
        <authorList>
            <person name="Gilroy R."/>
            <person name="Ravi A."/>
            <person name="Getino M."/>
            <person name="Pursley I."/>
            <person name="Horton D.L."/>
            <person name="Alikhan N.F."/>
            <person name="Baker D."/>
            <person name="Gharbi K."/>
            <person name="Hall N."/>
            <person name="Watson M."/>
            <person name="Adriaenssens E.M."/>
            <person name="Foster-Nyarko E."/>
            <person name="Jarju S."/>
            <person name="Secka A."/>
            <person name="Antonio M."/>
            <person name="Oren A."/>
            <person name="Chaudhuri R.R."/>
            <person name="La Ragione R."/>
            <person name="Hildebrand F."/>
            <person name="Pallen M.J."/>
        </authorList>
    </citation>
    <scope>NUCLEOTIDE SEQUENCE</scope>
    <source>
        <strain evidence="7">CHK175-13533</strain>
    </source>
</reference>
<dbReference type="GO" id="GO:0004140">
    <property type="term" value="F:dephospho-CoA kinase activity"/>
    <property type="evidence" value="ECO:0007669"/>
    <property type="project" value="UniProtKB-UniRule"/>
</dbReference>
<dbReference type="Proteomes" id="UP000700248">
    <property type="component" value="Unassembled WGS sequence"/>
</dbReference>
<dbReference type="RefSeq" id="WP_276831994.1">
    <property type="nucleotide sequence ID" value="NZ_DYTQ01000118.1"/>
</dbReference>
<comment type="catalytic activity">
    <reaction evidence="5">
        <text>3'-dephospho-CoA + ATP = ADP + CoA + H(+)</text>
        <dbReference type="Rhea" id="RHEA:18245"/>
        <dbReference type="ChEBI" id="CHEBI:15378"/>
        <dbReference type="ChEBI" id="CHEBI:30616"/>
        <dbReference type="ChEBI" id="CHEBI:57287"/>
        <dbReference type="ChEBI" id="CHEBI:57328"/>
        <dbReference type="ChEBI" id="CHEBI:456216"/>
        <dbReference type="EC" id="2.7.1.24"/>
    </reaction>
</comment>
<dbReference type="CDD" id="cd02022">
    <property type="entry name" value="DPCK"/>
    <property type="match status" value="1"/>
</dbReference>
<evidence type="ECO:0000256" key="4">
    <source>
        <dbReference type="ARBA" id="ARBA00022993"/>
    </source>
</evidence>
<sequence length="202" mass="22617">MTQKRLKVGLTGGIGSGKSFVATLLEQWGATTVDTDLIAHQITAPQGAAIEPIRQHFGDQFITEKGAMCRDQMRELVFSQPEQREDLQAILHPLIRDLTFRQVQQAQGCYVVVVIPLLVESKHWISQLDRVCVVDCDEATQIARVQQRSGLTVAQIKRIMDAQATRTQRLAVADDVILNDAHTTLAQLTERTQLKHQLWLGL</sequence>
<keyword evidence="5" id="KW-0963">Cytoplasm</keyword>
<comment type="subcellular location">
    <subcellularLocation>
        <location evidence="5">Cytoplasm</location>
    </subcellularLocation>
</comment>
<keyword evidence="3 5" id="KW-0067">ATP-binding</keyword>
<dbReference type="GO" id="GO:0015937">
    <property type="term" value="P:coenzyme A biosynthetic process"/>
    <property type="evidence" value="ECO:0007669"/>
    <property type="project" value="UniProtKB-UniRule"/>
</dbReference>
<comment type="pathway">
    <text evidence="5">Cofactor biosynthesis; coenzyme A biosynthesis; CoA from (R)-pantothenate: step 5/5.</text>
</comment>
<keyword evidence="2 5" id="KW-0547">Nucleotide-binding</keyword>
<comment type="function">
    <text evidence="5">Catalyzes the phosphorylation of the 3'-hydroxyl group of dephosphocoenzyme A to form coenzyme A.</text>
</comment>
<dbReference type="EMBL" id="DYTQ01000118">
    <property type="protein sequence ID" value="HJH25152.1"/>
    <property type="molecule type" value="Genomic_DNA"/>
</dbReference>
<organism evidence="7 8">
    <name type="scientific">Paenalcaligenes hominis</name>
    <dbReference type="NCBI Taxonomy" id="643674"/>
    <lineage>
        <taxon>Bacteria</taxon>
        <taxon>Pseudomonadati</taxon>
        <taxon>Pseudomonadota</taxon>
        <taxon>Betaproteobacteria</taxon>
        <taxon>Burkholderiales</taxon>
        <taxon>Alcaligenaceae</taxon>
        <taxon>Paenalcaligenes</taxon>
    </lineage>
</organism>
<proteinExistence type="inferred from homology"/>
<feature type="binding site" evidence="5">
    <location>
        <begin position="15"/>
        <end position="20"/>
    </location>
    <ligand>
        <name>ATP</name>
        <dbReference type="ChEBI" id="CHEBI:30616"/>
    </ligand>
</feature>
<dbReference type="SUPFAM" id="SSF52540">
    <property type="entry name" value="P-loop containing nucleoside triphosphate hydrolases"/>
    <property type="match status" value="1"/>
</dbReference>
<dbReference type="PANTHER" id="PTHR10695:SF46">
    <property type="entry name" value="BIFUNCTIONAL COENZYME A SYNTHASE-RELATED"/>
    <property type="match status" value="1"/>
</dbReference>
<dbReference type="Gene3D" id="3.40.50.300">
    <property type="entry name" value="P-loop containing nucleotide triphosphate hydrolases"/>
    <property type="match status" value="1"/>
</dbReference>
<dbReference type="NCBIfam" id="TIGR00152">
    <property type="entry name" value="dephospho-CoA kinase"/>
    <property type="match status" value="1"/>
</dbReference>
<dbReference type="GO" id="GO:0005737">
    <property type="term" value="C:cytoplasm"/>
    <property type="evidence" value="ECO:0007669"/>
    <property type="project" value="UniProtKB-SubCell"/>
</dbReference>
<reference evidence="7" key="2">
    <citation type="submission" date="2021-09" db="EMBL/GenBank/DDBJ databases">
        <authorList>
            <person name="Gilroy R."/>
        </authorList>
    </citation>
    <scope>NUCLEOTIDE SEQUENCE</scope>
    <source>
        <strain evidence="7">CHK175-13533</strain>
    </source>
</reference>
<keyword evidence="5 7" id="KW-0808">Transferase</keyword>
<accession>A0A9D2VI74</accession>
<gene>
    <name evidence="5 7" type="primary">coaE</name>
    <name evidence="7" type="ORF">K8U84_11455</name>
</gene>
<evidence type="ECO:0000256" key="2">
    <source>
        <dbReference type="ARBA" id="ARBA00022741"/>
    </source>
</evidence>
<evidence type="ECO:0000313" key="8">
    <source>
        <dbReference type="Proteomes" id="UP000700248"/>
    </source>
</evidence>
<keyword evidence="4 5" id="KW-0173">Coenzyme A biosynthesis</keyword>
<protein>
    <recommendedName>
        <fullName evidence="5 6">Dephospho-CoA kinase</fullName>
        <ecNumber evidence="5 6">2.7.1.24</ecNumber>
    </recommendedName>
    <alternativeName>
        <fullName evidence="5">Dephosphocoenzyme A kinase</fullName>
    </alternativeName>
</protein>
<comment type="caution">
    <text evidence="7">The sequence shown here is derived from an EMBL/GenBank/DDBJ whole genome shotgun (WGS) entry which is preliminary data.</text>
</comment>
<dbReference type="HAMAP" id="MF_00376">
    <property type="entry name" value="Dephospho_CoA_kinase"/>
    <property type="match status" value="1"/>
</dbReference>
<dbReference type="PROSITE" id="PS51219">
    <property type="entry name" value="DPCK"/>
    <property type="match status" value="1"/>
</dbReference>
<comment type="similarity">
    <text evidence="1 5">Belongs to the CoaE family.</text>
</comment>
<keyword evidence="5 7" id="KW-0418">Kinase</keyword>
<evidence type="ECO:0000256" key="5">
    <source>
        <dbReference type="HAMAP-Rule" id="MF_00376"/>
    </source>
</evidence>
<dbReference type="PANTHER" id="PTHR10695">
    <property type="entry name" value="DEPHOSPHO-COA KINASE-RELATED"/>
    <property type="match status" value="1"/>
</dbReference>
<evidence type="ECO:0000256" key="1">
    <source>
        <dbReference type="ARBA" id="ARBA00009018"/>
    </source>
</evidence>
<evidence type="ECO:0000256" key="6">
    <source>
        <dbReference type="NCBIfam" id="TIGR00152"/>
    </source>
</evidence>